<dbReference type="Gene3D" id="3.20.20.80">
    <property type="entry name" value="Glycosidases"/>
    <property type="match status" value="1"/>
</dbReference>
<dbReference type="PROSITE" id="PS51755">
    <property type="entry name" value="OMPR_PHOB"/>
    <property type="match status" value="1"/>
</dbReference>
<dbReference type="PANTHER" id="PTHR35807">
    <property type="entry name" value="TRANSCRIPTIONAL REGULATOR REDD-RELATED"/>
    <property type="match status" value="1"/>
</dbReference>
<keyword evidence="4" id="KW-0804">Transcription</keyword>
<dbReference type="SMART" id="SM00862">
    <property type="entry name" value="Trans_reg_C"/>
    <property type="match status" value="1"/>
</dbReference>
<evidence type="ECO:0000256" key="1">
    <source>
        <dbReference type="ARBA" id="ARBA00005820"/>
    </source>
</evidence>
<evidence type="ECO:0000256" key="2">
    <source>
        <dbReference type="ARBA" id="ARBA00023015"/>
    </source>
</evidence>
<dbReference type="CDD" id="cd15831">
    <property type="entry name" value="BTAD"/>
    <property type="match status" value="1"/>
</dbReference>
<evidence type="ECO:0000313" key="7">
    <source>
        <dbReference type="EMBL" id="MBB4910801.1"/>
    </source>
</evidence>
<dbReference type="RefSeq" id="WP_184814836.1">
    <property type="nucleotide sequence ID" value="NZ_JACHJQ010000008.1"/>
</dbReference>
<reference evidence="7 8" key="1">
    <citation type="submission" date="2020-08" db="EMBL/GenBank/DDBJ databases">
        <title>Genomic Encyclopedia of Type Strains, Phase III (KMG-III): the genomes of soil and plant-associated and newly described type strains.</title>
        <authorList>
            <person name="Whitman W."/>
        </authorList>
    </citation>
    <scope>NUCLEOTIDE SEQUENCE [LARGE SCALE GENOMIC DNA]</scope>
    <source>
        <strain evidence="7 8">CECT 8960</strain>
    </source>
</reference>
<feature type="domain" description="OmpR/PhoB-type" evidence="6">
    <location>
        <begin position="1"/>
        <end position="99"/>
    </location>
</feature>
<dbReference type="SUPFAM" id="SSF51445">
    <property type="entry name" value="(Trans)glycosidases"/>
    <property type="match status" value="1"/>
</dbReference>
<dbReference type="Pfam" id="PF03704">
    <property type="entry name" value="BTAD"/>
    <property type="match status" value="1"/>
</dbReference>
<dbReference type="InterPro" id="IPR016032">
    <property type="entry name" value="Sig_transdc_resp-reg_C-effctor"/>
</dbReference>
<dbReference type="Proteomes" id="UP000520767">
    <property type="component" value="Unassembled WGS sequence"/>
</dbReference>
<dbReference type="InterPro" id="IPR017853">
    <property type="entry name" value="GH"/>
</dbReference>
<evidence type="ECO:0000256" key="5">
    <source>
        <dbReference type="PROSITE-ProRule" id="PRU01091"/>
    </source>
</evidence>
<evidence type="ECO:0000259" key="6">
    <source>
        <dbReference type="PROSITE" id="PS51755"/>
    </source>
</evidence>
<dbReference type="GO" id="GO:0006355">
    <property type="term" value="P:regulation of DNA-templated transcription"/>
    <property type="evidence" value="ECO:0007669"/>
    <property type="project" value="InterPro"/>
</dbReference>
<dbReference type="InterPro" id="IPR011990">
    <property type="entry name" value="TPR-like_helical_dom_sf"/>
</dbReference>
<dbReference type="SUPFAM" id="SSF46894">
    <property type="entry name" value="C-terminal effector domain of the bipartite response regulators"/>
    <property type="match status" value="1"/>
</dbReference>
<gene>
    <name evidence="7" type="ORF">FHR82_007060</name>
</gene>
<organism evidence="7 8">
    <name type="scientific">Actinophytocola algeriensis</name>
    <dbReference type="NCBI Taxonomy" id="1768010"/>
    <lineage>
        <taxon>Bacteria</taxon>
        <taxon>Bacillati</taxon>
        <taxon>Actinomycetota</taxon>
        <taxon>Actinomycetes</taxon>
        <taxon>Pseudonocardiales</taxon>
        <taxon>Pseudonocardiaceae</taxon>
    </lineage>
</organism>
<dbReference type="SUPFAM" id="SSF48452">
    <property type="entry name" value="TPR-like"/>
    <property type="match status" value="1"/>
</dbReference>
<protein>
    <submittedName>
        <fullName evidence="7">DNA-binding SARP family transcriptional activator</fullName>
    </submittedName>
</protein>
<dbReference type="Gene3D" id="1.10.10.10">
    <property type="entry name" value="Winged helix-like DNA-binding domain superfamily/Winged helix DNA-binding domain"/>
    <property type="match status" value="1"/>
</dbReference>
<dbReference type="GO" id="GO:0000160">
    <property type="term" value="P:phosphorelay signal transduction system"/>
    <property type="evidence" value="ECO:0007669"/>
    <property type="project" value="InterPro"/>
</dbReference>
<dbReference type="Gene3D" id="1.25.40.10">
    <property type="entry name" value="Tetratricopeptide repeat domain"/>
    <property type="match status" value="1"/>
</dbReference>
<comment type="caution">
    <text evidence="7">The sequence shown here is derived from an EMBL/GenBank/DDBJ whole genome shotgun (WGS) entry which is preliminary data.</text>
</comment>
<dbReference type="InterPro" id="IPR051677">
    <property type="entry name" value="AfsR-DnrI-RedD_regulator"/>
</dbReference>
<dbReference type="InterPro" id="IPR036388">
    <property type="entry name" value="WH-like_DNA-bd_sf"/>
</dbReference>
<proteinExistence type="inferred from homology"/>
<name>A0A7W7VHU7_9PSEU</name>
<evidence type="ECO:0000256" key="4">
    <source>
        <dbReference type="ARBA" id="ARBA00023163"/>
    </source>
</evidence>
<keyword evidence="8" id="KW-1185">Reference proteome</keyword>
<keyword evidence="2" id="KW-0805">Transcription regulation</keyword>
<evidence type="ECO:0000256" key="3">
    <source>
        <dbReference type="ARBA" id="ARBA00023125"/>
    </source>
</evidence>
<dbReference type="GO" id="GO:0003677">
    <property type="term" value="F:DNA binding"/>
    <property type="evidence" value="ECO:0007669"/>
    <property type="project" value="UniProtKB-UniRule"/>
</dbReference>
<dbReference type="PANTHER" id="PTHR35807:SF1">
    <property type="entry name" value="TRANSCRIPTIONAL REGULATOR REDD"/>
    <property type="match status" value="1"/>
</dbReference>
<dbReference type="EMBL" id="JACHJQ010000008">
    <property type="protein sequence ID" value="MBB4910801.1"/>
    <property type="molecule type" value="Genomic_DNA"/>
</dbReference>
<accession>A0A7W7VHU7</accession>
<keyword evidence="3 5" id="KW-0238">DNA-binding</keyword>
<feature type="DNA-binding region" description="OmpR/PhoB-type" evidence="5">
    <location>
        <begin position="1"/>
        <end position="99"/>
    </location>
</feature>
<dbReference type="Pfam" id="PF00486">
    <property type="entry name" value="Trans_reg_C"/>
    <property type="match status" value="1"/>
</dbReference>
<sequence>MDDARVRFEVLGPVRATVAGEPIPLGGPKRTALLAALLLDAGRVVSTDRLIAAVWEGDPPASARSVVHGIVRDLRRAVAAAGVGTEVIATQRPGYLLRPDACTTDVGDFERLLARAREPGDTARRARLLRDALALWAGPALDGIDAPIAATAATALEEQRLAALEERIDGDLELGRHATVVAELTRLVEDFPLRERFRGQLMLALYRSGRQAEALEEFRRCRRSLVAELGIEPGHRLRELERAILAEDPRLGRAEPLTALPRPRAAVRARVTGPRVKGAVPALALVAGALLAVPASTTDPVPAEDVVAAAPQQVVGPAWQQEPPARLDDALFGVTMNSDSGAMPDFRVGAVRLWDSATRWANVEPEPGRYRWNRLDRLVAGAEAAGHPVLYTMGLGAAWTNPAGAHSPYTDSSTTAAPADRSAWDRYVGQVARRYAGRVEAYELWNLANSPRYYTGTVDELVELTRRAAAIIRAADPAATVVCPSMGELWQASSREYLHRFALAGGYRHCDVAAVKLHQRHAEDTPESMAELAEEIDRVFHRAGVHKPLWNTGSTYNIALEPPLSQADADNYGVRFYLVGIHARYDRMYFYNWGSRGIPLVLQPEGGEPTRAARNIGTFAGWLSGARVRSCSHGRDAGLPPRVWECRFVLAGAEQARVLWTDDGEAELPTWPTAARVHDLSGARTSLDGRPTVRVGESPVMVVDRPGHTD</sequence>
<dbReference type="SMART" id="SM01043">
    <property type="entry name" value="BTAD"/>
    <property type="match status" value="1"/>
</dbReference>
<dbReference type="AlphaFoldDB" id="A0A7W7VHU7"/>
<dbReference type="InterPro" id="IPR005158">
    <property type="entry name" value="BTAD"/>
</dbReference>
<comment type="similarity">
    <text evidence="1">Belongs to the AfsR/DnrI/RedD regulatory family.</text>
</comment>
<evidence type="ECO:0000313" key="8">
    <source>
        <dbReference type="Proteomes" id="UP000520767"/>
    </source>
</evidence>
<dbReference type="InterPro" id="IPR001867">
    <property type="entry name" value="OmpR/PhoB-type_DNA-bd"/>
</dbReference>